<feature type="region of interest" description="Disordered" evidence="1">
    <location>
        <begin position="47"/>
        <end position="68"/>
    </location>
</feature>
<keyword evidence="3" id="KW-1185">Reference proteome</keyword>
<reference evidence="3" key="2">
    <citation type="journal article" date="2017" name="Nat. Plants">
        <title>The Aegilops tauschii genome reveals multiple impacts of transposons.</title>
        <authorList>
            <person name="Zhao G."/>
            <person name="Zou C."/>
            <person name="Li K."/>
            <person name="Wang K."/>
            <person name="Li T."/>
            <person name="Gao L."/>
            <person name="Zhang X."/>
            <person name="Wang H."/>
            <person name="Yang Z."/>
            <person name="Liu X."/>
            <person name="Jiang W."/>
            <person name="Mao L."/>
            <person name="Kong X."/>
            <person name="Jiao Y."/>
            <person name="Jia J."/>
        </authorList>
    </citation>
    <scope>NUCLEOTIDE SEQUENCE [LARGE SCALE GENOMIC DNA]</scope>
    <source>
        <strain evidence="3">cv. AL8/78</strain>
    </source>
</reference>
<name>A0A453QQM0_AEGTS</name>
<organism evidence="2 3">
    <name type="scientific">Aegilops tauschii subsp. strangulata</name>
    <name type="common">Goatgrass</name>
    <dbReference type="NCBI Taxonomy" id="200361"/>
    <lineage>
        <taxon>Eukaryota</taxon>
        <taxon>Viridiplantae</taxon>
        <taxon>Streptophyta</taxon>
        <taxon>Embryophyta</taxon>
        <taxon>Tracheophyta</taxon>
        <taxon>Spermatophyta</taxon>
        <taxon>Magnoliopsida</taxon>
        <taxon>Liliopsida</taxon>
        <taxon>Poales</taxon>
        <taxon>Poaceae</taxon>
        <taxon>BOP clade</taxon>
        <taxon>Pooideae</taxon>
        <taxon>Triticodae</taxon>
        <taxon>Triticeae</taxon>
        <taxon>Triticinae</taxon>
        <taxon>Aegilops</taxon>
    </lineage>
</organism>
<evidence type="ECO:0000313" key="2">
    <source>
        <dbReference type="EnsemblPlants" id="AET7Gv20282100.1"/>
    </source>
</evidence>
<sequence>GGGRSSPSVEVSRACVCARACVHRKFIVLHAPENIYITAEDPWLFSSGEVDPRPSKSARKLPLVPHSH</sequence>
<reference evidence="2" key="3">
    <citation type="journal article" date="2017" name="Nature">
        <title>Genome sequence of the progenitor of the wheat D genome Aegilops tauschii.</title>
        <authorList>
            <person name="Luo M.C."/>
            <person name="Gu Y.Q."/>
            <person name="Puiu D."/>
            <person name="Wang H."/>
            <person name="Twardziok S.O."/>
            <person name="Deal K.R."/>
            <person name="Huo N."/>
            <person name="Zhu T."/>
            <person name="Wang L."/>
            <person name="Wang Y."/>
            <person name="McGuire P.E."/>
            <person name="Liu S."/>
            <person name="Long H."/>
            <person name="Ramasamy R.K."/>
            <person name="Rodriguez J.C."/>
            <person name="Van S.L."/>
            <person name="Yuan L."/>
            <person name="Wang Z."/>
            <person name="Xia Z."/>
            <person name="Xiao L."/>
            <person name="Anderson O.D."/>
            <person name="Ouyang S."/>
            <person name="Liang Y."/>
            <person name="Zimin A.V."/>
            <person name="Pertea G."/>
            <person name="Qi P."/>
            <person name="Bennetzen J.L."/>
            <person name="Dai X."/>
            <person name="Dawson M.W."/>
            <person name="Muller H.G."/>
            <person name="Kugler K."/>
            <person name="Rivarola-Duarte L."/>
            <person name="Spannagl M."/>
            <person name="Mayer K.F.X."/>
            <person name="Lu F.H."/>
            <person name="Bevan M.W."/>
            <person name="Leroy P."/>
            <person name="Li P."/>
            <person name="You F.M."/>
            <person name="Sun Q."/>
            <person name="Liu Z."/>
            <person name="Lyons E."/>
            <person name="Wicker T."/>
            <person name="Salzberg S.L."/>
            <person name="Devos K.M."/>
            <person name="Dvorak J."/>
        </authorList>
    </citation>
    <scope>NUCLEOTIDE SEQUENCE [LARGE SCALE GENOMIC DNA]</scope>
    <source>
        <strain evidence="2">cv. AL8/78</strain>
    </source>
</reference>
<dbReference type="Gramene" id="AET7Gv20282100.1">
    <property type="protein sequence ID" value="AET7Gv20282100.1"/>
    <property type="gene ID" value="AET7Gv20282100"/>
</dbReference>
<reference evidence="2" key="4">
    <citation type="submission" date="2019-03" db="UniProtKB">
        <authorList>
            <consortium name="EnsemblPlants"/>
        </authorList>
    </citation>
    <scope>IDENTIFICATION</scope>
</reference>
<proteinExistence type="predicted"/>
<dbReference type="EnsemblPlants" id="AET7Gv20282100.1">
    <property type="protein sequence ID" value="AET7Gv20282100.1"/>
    <property type="gene ID" value="AET7Gv20282100"/>
</dbReference>
<dbReference type="Proteomes" id="UP000015105">
    <property type="component" value="Chromosome 7D"/>
</dbReference>
<dbReference type="AlphaFoldDB" id="A0A453QQM0"/>
<evidence type="ECO:0000313" key="3">
    <source>
        <dbReference type="Proteomes" id="UP000015105"/>
    </source>
</evidence>
<evidence type="ECO:0000256" key="1">
    <source>
        <dbReference type="SAM" id="MobiDB-lite"/>
    </source>
</evidence>
<protein>
    <submittedName>
        <fullName evidence="2">Uncharacterized protein</fullName>
    </submittedName>
</protein>
<reference evidence="2" key="5">
    <citation type="journal article" date="2021" name="G3 (Bethesda)">
        <title>Aegilops tauschii genome assembly Aet v5.0 features greater sequence contiguity and improved annotation.</title>
        <authorList>
            <person name="Wang L."/>
            <person name="Zhu T."/>
            <person name="Rodriguez J.C."/>
            <person name="Deal K.R."/>
            <person name="Dubcovsky J."/>
            <person name="McGuire P.E."/>
            <person name="Lux T."/>
            <person name="Spannagl M."/>
            <person name="Mayer K.F.X."/>
            <person name="Baldrich P."/>
            <person name="Meyers B.C."/>
            <person name="Huo N."/>
            <person name="Gu Y.Q."/>
            <person name="Zhou H."/>
            <person name="Devos K.M."/>
            <person name="Bennetzen J.L."/>
            <person name="Unver T."/>
            <person name="Budak H."/>
            <person name="Gulick P.J."/>
            <person name="Galiba G."/>
            <person name="Kalapos B."/>
            <person name="Nelson D.R."/>
            <person name="Li P."/>
            <person name="You F.M."/>
            <person name="Luo M.C."/>
            <person name="Dvorak J."/>
        </authorList>
    </citation>
    <scope>NUCLEOTIDE SEQUENCE [LARGE SCALE GENOMIC DNA]</scope>
    <source>
        <strain evidence="2">cv. AL8/78</strain>
    </source>
</reference>
<reference evidence="3" key="1">
    <citation type="journal article" date="2014" name="Science">
        <title>Ancient hybridizations among the ancestral genomes of bread wheat.</title>
        <authorList>
            <consortium name="International Wheat Genome Sequencing Consortium,"/>
            <person name="Marcussen T."/>
            <person name="Sandve S.R."/>
            <person name="Heier L."/>
            <person name="Spannagl M."/>
            <person name="Pfeifer M."/>
            <person name="Jakobsen K.S."/>
            <person name="Wulff B.B."/>
            <person name="Steuernagel B."/>
            <person name="Mayer K.F."/>
            <person name="Olsen O.A."/>
        </authorList>
    </citation>
    <scope>NUCLEOTIDE SEQUENCE [LARGE SCALE GENOMIC DNA]</scope>
    <source>
        <strain evidence="3">cv. AL8/78</strain>
    </source>
</reference>
<accession>A0A453QQM0</accession>